<proteinExistence type="predicted"/>
<organism evidence="2 3">
    <name type="scientific">Colwellia asteriadis</name>
    <dbReference type="NCBI Taxonomy" id="517723"/>
    <lineage>
        <taxon>Bacteria</taxon>
        <taxon>Pseudomonadati</taxon>
        <taxon>Pseudomonadota</taxon>
        <taxon>Gammaproteobacteria</taxon>
        <taxon>Alteromonadales</taxon>
        <taxon>Colwelliaceae</taxon>
        <taxon>Colwellia</taxon>
    </lineage>
</organism>
<comment type="caution">
    <text evidence="2">The sequence shown here is derived from an EMBL/GenBank/DDBJ whole genome shotgun (WGS) entry which is preliminary data.</text>
</comment>
<gene>
    <name evidence="2" type="ORF">GCM10009111_19230</name>
</gene>
<accession>A0ABN1L776</accession>
<feature type="transmembrane region" description="Helical" evidence="1">
    <location>
        <begin position="30"/>
        <end position="46"/>
    </location>
</feature>
<keyword evidence="3" id="KW-1185">Reference proteome</keyword>
<feature type="transmembrane region" description="Helical" evidence="1">
    <location>
        <begin position="58"/>
        <end position="74"/>
    </location>
</feature>
<evidence type="ECO:0000256" key="1">
    <source>
        <dbReference type="SAM" id="Phobius"/>
    </source>
</evidence>
<sequence length="188" mass="21295">MTKILVALSFTLIILYPVAVYTGLQYLENRTLAFALIGLFLVRLVLSKRIKQSIPWMNHIFIAVIAVLALTAIFDISIGVLLYPLVINLSMLAIFAYSLIKKPSIIETLARLQEPNLPTSAIPYTENVTRVWCVFFIINGTISLYTALFTSIETWTLYNGLIAYLLMGTLMTVEWLVRQRVKAKHSHD</sequence>
<keyword evidence="1" id="KW-0812">Transmembrane</keyword>
<reference evidence="2 3" key="1">
    <citation type="journal article" date="2019" name="Int. J. Syst. Evol. Microbiol.">
        <title>The Global Catalogue of Microorganisms (GCM) 10K type strain sequencing project: providing services to taxonomists for standard genome sequencing and annotation.</title>
        <authorList>
            <consortium name="The Broad Institute Genomics Platform"/>
            <consortium name="The Broad Institute Genome Sequencing Center for Infectious Disease"/>
            <person name="Wu L."/>
            <person name="Ma J."/>
        </authorList>
    </citation>
    <scope>NUCLEOTIDE SEQUENCE [LARGE SCALE GENOMIC DNA]</scope>
    <source>
        <strain evidence="2 3">JCM 15608</strain>
    </source>
</reference>
<dbReference type="RefSeq" id="WP_343817260.1">
    <property type="nucleotide sequence ID" value="NZ_BAAAFA010000006.1"/>
</dbReference>
<feature type="transmembrane region" description="Helical" evidence="1">
    <location>
        <begin position="80"/>
        <end position="100"/>
    </location>
</feature>
<protein>
    <submittedName>
        <fullName evidence="2">Membrane protein</fullName>
    </submittedName>
</protein>
<evidence type="ECO:0000313" key="2">
    <source>
        <dbReference type="EMBL" id="GAA0817675.1"/>
    </source>
</evidence>
<name>A0ABN1L776_9GAMM</name>
<dbReference type="Proteomes" id="UP001500021">
    <property type="component" value="Unassembled WGS sequence"/>
</dbReference>
<dbReference type="EMBL" id="BAAAFA010000006">
    <property type="protein sequence ID" value="GAA0817675.1"/>
    <property type="molecule type" value="Genomic_DNA"/>
</dbReference>
<evidence type="ECO:0000313" key="3">
    <source>
        <dbReference type="Proteomes" id="UP001500021"/>
    </source>
</evidence>
<keyword evidence="1" id="KW-1133">Transmembrane helix</keyword>
<feature type="transmembrane region" description="Helical" evidence="1">
    <location>
        <begin position="131"/>
        <end position="152"/>
    </location>
</feature>
<feature type="transmembrane region" description="Helical" evidence="1">
    <location>
        <begin position="158"/>
        <end position="177"/>
    </location>
</feature>
<keyword evidence="1" id="KW-0472">Membrane</keyword>